<gene>
    <name evidence="1" type="ORF">H9659_03135</name>
</gene>
<proteinExistence type="predicted"/>
<dbReference type="EMBL" id="JACSQY010000001">
    <property type="protein sequence ID" value="MBD7907332.1"/>
    <property type="molecule type" value="Genomic_DNA"/>
</dbReference>
<sequence>MTIRKLLPLVFILVLLAGCSTSIGFKTVNTTDQDYQQVEKLLKEDKRIKNAVVLIHKDRLIAGLRVNTFERFKKRKIAKELSKELEEMYPDLNVTVSADSKVLLETNKLIEKENEQNYEEKMKKISALVKEET</sequence>
<keyword evidence="2" id="KW-1185">Reference proteome</keyword>
<evidence type="ECO:0008006" key="3">
    <source>
        <dbReference type="Google" id="ProtNLM"/>
    </source>
</evidence>
<comment type="caution">
    <text evidence="1">The sequence shown here is derived from an EMBL/GenBank/DDBJ whole genome shotgun (WGS) entry which is preliminary data.</text>
</comment>
<dbReference type="PROSITE" id="PS51257">
    <property type="entry name" value="PROKAR_LIPOPROTEIN"/>
    <property type="match status" value="1"/>
</dbReference>
<organism evidence="1 2">
    <name type="scientific">Sporosarcina gallistercoris</name>
    <dbReference type="NCBI Taxonomy" id="2762245"/>
    <lineage>
        <taxon>Bacteria</taxon>
        <taxon>Bacillati</taxon>
        <taxon>Bacillota</taxon>
        <taxon>Bacilli</taxon>
        <taxon>Bacillales</taxon>
        <taxon>Caryophanaceae</taxon>
        <taxon>Sporosarcina</taxon>
    </lineage>
</organism>
<protein>
    <recommendedName>
        <fullName evidence="3">Sporulation protein</fullName>
    </recommendedName>
</protein>
<reference evidence="1 2" key="1">
    <citation type="submission" date="2020-08" db="EMBL/GenBank/DDBJ databases">
        <title>A Genomic Blueprint of the Chicken Gut Microbiome.</title>
        <authorList>
            <person name="Gilroy R."/>
            <person name="Ravi A."/>
            <person name="Getino M."/>
            <person name="Pursley I."/>
            <person name="Horton D.L."/>
            <person name="Alikhan N.-F."/>
            <person name="Baker D."/>
            <person name="Gharbi K."/>
            <person name="Hall N."/>
            <person name="Watson M."/>
            <person name="Adriaenssens E.M."/>
            <person name="Foster-Nyarko E."/>
            <person name="Jarju S."/>
            <person name="Secka A."/>
            <person name="Antonio M."/>
            <person name="Oren A."/>
            <person name="Chaudhuri R."/>
            <person name="La Ragione R.M."/>
            <person name="Hildebrand F."/>
            <person name="Pallen M.J."/>
        </authorList>
    </citation>
    <scope>NUCLEOTIDE SEQUENCE [LARGE SCALE GENOMIC DNA]</scope>
    <source>
        <strain evidence="1 2">Sa3CUA8</strain>
    </source>
</reference>
<name>A0ABR8PGN7_9BACL</name>
<accession>A0ABR8PGN7</accession>
<dbReference type="RefSeq" id="WP_191688478.1">
    <property type="nucleotide sequence ID" value="NZ_JACSQY010000001.1"/>
</dbReference>
<dbReference type="Proteomes" id="UP000659496">
    <property type="component" value="Unassembled WGS sequence"/>
</dbReference>
<evidence type="ECO:0000313" key="2">
    <source>
        <dbReference type="Proteomes" id="UP000659496"/>
    </source>
</evidence>
<evidence type="ECO:0000313" key="1">
    <source>
        <dbReference type="EMBL" id="MBD7907332.1"/>
    </source>
</evidence>